<organism evidence="1 2">
    <name type="scientific">Symbiodinium natans</name>
    <dbReference type="NCBI Taxonomy" id="878477"/>
    <lineage>
        <taxon>Eukaryota</taxon>
        <taxon>Sar</taxon>
        <taxon>Alveolata</taxon>
        <taxon>Dinophyceae</taxon>
        <taxon>Suessiales</taxon>
        <taxon>Symbiodiniaceae</taxon>
        <taxon>Symbiodinium</taxon>
    </lineage>
</organism>
<proteinExistence type="predicted"/>
<evidence type="ECO:0000313" key="1">
    <source>
        <dbReference type="EMBL" id="CAE7258684.1"/>
    </source>
</evidence>
<dbReference type="EMBL" id="CAJNDS010001413">
    <property type="protein sequence ID" value="CAE7258684.1"/>
    <property type="molecule type" value="Genomic_DNA"/>
</dbReference>
<gene>
    <name evidence="1" type="ORF">SNAT2548_LOCUS13472</name>
</gene>
<dbReference type="AlphaFoldDB" id="A0A812M6P3"/>
<dbReference type="Proteomes" id="UP000604046">
    <property type="component" value="Unassembled WGS sequence"/>
</dbReference>
<evidence type="ECO:0008006" key="3">
    <source>
        <dbReference type="Google" id="ProtNLM"/>
    </source>
</evidence>
<reference evidence="1" key="1">
    <citation type="submission" date="2021-02" db="EMBL/GenBank/DDBJ databases">
        <authorList>
            <person name="Dougan E. K."/>
            <person name="Rhodes N."/>
            <person name="Thang M."/>
            <person name="Chan C."/>
        </authorList>
    </citation>
    <scope>NUCLEOTIDE SEQUENCE</scope>
</reference>
<accession>A0A812M6P3</accession>
<dbReference type="OrthoDB" id="442666at2759"/>
<evidence type="ECO:0000313" key="2">
    <source>
        <dbReference type="Proteomes" id="UP000604046"/>
    </source>
</evidence>
<comment type="caution">
    <text evidence="1">The sequence shown here is derived from an EMBL/GenBank/DDBJ whole genome shotgun (WGS) entry which is preliminary data.</text>
</comment>
<name>A0A812M6P3_9DINO</name>
<sequence length="125" mass="13855">MGPVLARYGFSPDKKGSTEIRAVIADLANQNKEIRLMNTEIQKTLGWKVLVSLAWWTPDRRCMFWPRIVISNFPELKGDKAECAGMLAAGVQAEPTAFAGGFAPAERAERATCEHKRQHSSPIGR</sequence>
<protein>
    <recommendedName>
        <fullName evidence="3">Protein C10</fullName>
    </recommendedName>
</protein>
<keyword evidence="2" id="KW-1185">Reference proteome</keyword>